<feature type="transmembrane region" description="Helical" evidence="1">
    <location>
        <begin position="37"/>
        <end position="60"/>
    </location>
</feature>
<evidence type="ECO:0000313" key="3">
    <source>
        <dbReference type="EMBL" id="MFD1164256.1"/>
    </source>
</evidence>
<evidence type="ECO:0000259" key="2">
    <source>
        <dbReference type="Pfam" id="PF06713"/>
    </source>
</evidence>
<organism evidence="3 4">
    <name type="scientific">Sphingobacterium daejeonense</name>
    <dbReference type="NCBI Taxonomy" id="371142"/>
    <lineage>
        <taxon>Bacteria</taxon>
        <taxon>Pseudomonadati</taxon>
        <taxon>Bacteroidota</taxon>
        <taxon>Sphingobacteriia</taxon>
        <taxon>Sphingobacteriales</taxon>
        <taxon>Sphingobacteriaceae</taxon>
        <taxon>Sphingobacterium</taxon>
    </lineage>
</organism>
<dbReference type="Pfam" id="PF06713">
    <property type="entry name" value="bPH_4"/>
    <property type="match status" value="1"/>
</dbReference>
<reference evidence="4" key="1">
    <citation type="journal article" date="2019" name="Int. J. Syst. Evol. Microbiol.">
        <title>The Global Catalogue of Microorganisms (GCM) 10K type strain sequencing project: providing services to taxonomists for standard genome sequencing and annotation.</title>
        <authorList>
            <consortium name="The Broad Institute Genomics Platform"/>
            <consortium name="The Broad Institute Genome Sequencing Center for Infectious Disease"/>
            <person name="Wu L."/>
            <person name="Ma J."/>
        </authorList>
    </citation>
    <scope>NUCLEOTIDE SEQUENCE [LARGE SCALE GENOMIC DNA]</scope>
    <source>
        <strain evidence="4">CCUG 52468</strain>
    </source>
</reference>
<feature type="domain" description="Uncharacterized protein YyaB-like PH" evidence="2">
    <location>
        <begin position="60"/>
        <end position="135"/>
    </location>
</feature>
<sequence>MPNYKSRWDNYNFFFAYGILIPVFLVMLIFSDATAKEWLMVMFSLLGGITVLLLIIYFTTSYKIDDQYLRYSSFIFFGKIKIKNINKLEVGKTMYVGMKPAFARHGIIVRYNKYDEIYISPPDNNEFVEELLKINPEIEVVRA</sequence>
<proteinExistence type="predicted"/>
<dbReference type="Proteomes" id="UP001597205">
    <property type="component" value="Unassembled WGS sequence"/>
</dbReference>
<keyword evidence="1" id="KW-0812">Transmembrane</keyword>
<evidence type="ECO:0000256" key="1">
    <source>
        <dbReference type="SAM" id="Phobius"/>
    </source>
</evidence>
<feature type="transmembrane region" description="Helical" evidence="1">
    <location>
        <begin position="12"/>
        <end position="31"/>
    </location>
</feature>
<evidence type="ECO:0000313" key="4">
    <source>
        <dbReference type="Proteomes" id="UP001597205"/>
    </source>
</evidence>
<keyword evidence="1" id="KW-1133">Transmembrane helix</keyword>
<keyword evidence="1" id="KW-0472">Membrane</keyword>
<dbReference type="InterPro" id="IPR009589">
    <property type="entry name" value="PH_YyaB-like"/>
</dbReference>
<keyword evidence="4" id="KW-1185">Reference proteome</keyword>
<name>A0ABW3RGT0_9SPHI</name>
<dbReference type="RefSeq" id="WP_380894479.1">
    <property type="nucleotide sequence ID" value="NZ_JBHTKY010000001.1"/>
</dbReference>
<accession>A0ABW3RGT0</accession>
<gene>
    <name evidence="3" type="ORF">ACFQ2C_01415</name>
</gene>
<protein>
    <submittedName>
        <fullName evidence="3">PH domain-containing protein</fullName>
    </submittedName>
</protein>
<comment type="caution">
    <text evidence="3">The sequence shown here is derived from an EMBL/GenBank/DDBJ whole genome shotgun (WGS) entry which is preliminary data.</text>
</comment>
<dbReference type="EMBL" id="JBHTKY010000001">
    <property type="protein sequence ID" value="MFD1164256.1"/>
    <property type="molecule type" value="Genomic_DNA"/>
</dbReference>